<evidence type="ECO:0000259" key="2">
    <source>
        <dbReference type="PROSITE" id="PS50882"/>
    </source>
</evidence>
<feature type="region of interest" description="Disordered" evidence="1">
    <location>
        <begin position="513"/>
        <end position="545"/>
    </location>
</feature>
<protein>
    <recommendedName>
        <fullName evidence="2">YTH domain-containing protein</fullName>
    </recommendedName>
</protein>
<evidence type="ECO:0000256" key="1">
    <source>
        <dbReference type="SAM" id="MobiDB-lite"/>
    </source>
</evidence>
<evidence type="ECO:0000313" key="4">
    <source>
        <dbReference type="Proteomes" id="UP001165090"/>
    </source>
</evidence>
<feature type="domain" description="YTH" evidence="2">
    <location>
        <begin position="97"/>
        <end position="229"/>
    </location>
</feature>
<feature type="compositionally biased region" description="Basic residues" evidence="1">
    <location>
        <begin position="520"/>
        <end position="532"/>
    </location>
</feature>
<evidence type="ECO:0000313" key="3">
    <source>
        <dbReference type="EMBL" id="GLI58770.1"/>
    </source>
</evidence>
<feature type="compositionally biased region" description="Basic and acidic residues" evidence="1">
    <location>
        <begin position="578"/>
        <end position="589"/>
    </location>
</feature>
<dbReference type="EMBL" id="BSDZ01000003">
    <property type="protein sequence ID" value="GLI58770.1"/>
    <property type="molecule type" value="Genomic_DNA"/>
</dbReference>
<accession>A0ABQ5RMG8</accession>
<gene>
    <name evidence="3" type="ORF">VaNZ11_000523</name>
</gene>
<keyword evidence="4" id="KW-1185">Reference proteome</keyword>
<feature type="region of interest" description="Disordered" evidence="1">
    <location>
        <begin position="1"/>
        <end position="94"/>
    </location>
</feature>
<name>A0ABQ5RMG8_9CHLO</name>
<dbReference type="CDD" id="cd21134">
    <property type="entry name" value="YTH"/>
    <property type="match status" value="1"/>
</dbReference>
<feature type="compositionally biased region" description="Acidic residues" evidence="1">
    <location>
        <begin position="1"/>
        <end position="22"/>
    </location>
</feature>
<dbReference type="PANTHER" id="PTHR12357">
    <property type="entry name" value="YTH YT521-B HOMOLOGY DOMAIN-CONTAINING"/>
    <property type="match status" value="1"/>
</dbReference>
<comment type="caution">
    <text evidence="3">The sequence shown here is derived from an EMBL/GenBank/DDBJ whole genome shotgun (WGS) entry which is preliminary data.</text>
</comment>
<organism evidence="3 4">
    <name type="scientific">Volvox africanus</name>
    <dbReference type="NCBI Taxonomy" id="51714"/>
    <lineage>
        <taxon>Eukaryota</taxon>
        <taxon>Viridiplantae</taxon>
        <taxon>Chlorophyta</taxon>
        <taxon>core chlorophytes</taxon>
        <taxon>Chlorophyceae</taxon>
        <taxon>CS clade</taxon>
        <taxon>Chlamydomonadales</taxon>
        <taxon>Volvocaceae</taxon>
        <taxon>Volvox</taxon>
    </lineage>
</organism>
<dbReference type="InterPro" id="IPR007275">
    <property type="entry name" value="YTH_domain"/>
</dbReference>
<dbReference type="Gene3D" id="3.10.590.10">
    <property type="entry name" value="ph1033 like domains"/>
    <property type="match status" value="1"/>
</dbReference>
<reference evidence="3 4" key="1">
    <citation type="journal article" date="2023" name="IScience">
        <title>Expanded male sex-determining region conserved during the evolution of homothallism in the green alga Volvox.</title>
        <authorList>
            <person name="Yamamoto K."/>
            <person name="Matsuzaki R."/>
            <person name="Mahakham W."/>
            <person name="Heman W."/>
            <person name="Sekimoto H."/>
            <person name="Kawachi M."/>
            <person name="Minakuchi Y."/>
            <person name="Toyoda A."/>
            <person name="Nozaki H."/>
        </authorList>
    </citation>
    <scope>NUCLEOTIDE SEQUENCE [LARGE SCALE GENOMIC DNA]</scope>
    <source>
        <strain evidence="3 4">NIES-4468</strain>
    </source>
</reference>
<sequence length="672" mass="70371">MDEETLLYEDDYEPELEQELVDDGVHDATPVGAGTEQAEETGIGEPVGTSSKDEGQNAAARGEDLAGPSGRSGANGPSKSKRGRGPNSEGRSSGQGIRYFIIRSSTMQNIFISVRVGAWATTRQNDDKLDEAFRKSREVRLLYSVNGSNAFQGYAVMRTPIGKFGRPVIWENGKQFGNPFGVEWRVLFELPHSETDHIRNPYNDNKPVHIARDGTELPQEQGDLVVRLIQERAAAAGVKPPRQQLAYIDAGGRAGPGPNMAGRGGGLPGPAPGRLVPGGRGPGMGPGMRPVGGAGLDHSAVMALGGMPQGLLGPMPGMGANLEQIANAMAMNNFSPAVLNNMLQQAGMGIQPGVGPMQQPGLQALAAAMVAQMANLLPEQQAMAMAVITANNPLLAEAMAAVVSGGGPGGVGPSGLGAASGVRPPGMGMGNTMSGLNAPLGGPGSVMHGPGGIGPLGGAHRAGGVLGRGGHEGTGPIGVGVGPVESRMLTSQQQLHQAQQQFMNINRDEVVLEGSDGRLRSARSRSRSRSRSPVHGQRGGGPVDFNTMTYEQYLQQYSRVQEEVQRRVGSSVGHHRGRSTERSPRHAREPTQPSQGAMGYNRVASGGGESAIAGGGGAGSGMAAKPGGQPYTEEEYIRVTQTWYASRGQPPPSESYIRQHYRQMLAQLQQQR</sequence>
<dbReference type="InterPro" id="IPR045168">
    <property type="entry name" value="YTH_prot"/>
</dbReference>
<dbReference type="PROSITE" id="PS50882">
    <property type="entry name" value="YTH"/>
    <property type="match status" value="1"/>
</dbReference>
<feature type="compositionally biased region" description="Gly residues" evidence="1">
    <location>
        <begin position="605"/>
        <end position="620"/>
    </location>
</feature>
<feature type="region of interest" description="Disordered" evidence="1">
    <location>
        <begin position="562"/>
        <end position="633"/>
    </location>
</feature>
<dbReference type="Proteomes" id="UP001165090">
    <property type="component" value="Unassembled WGS sequence"/>
</dbReference>
<dbReference type="Pfam" id="PF04146">
    <property type="entry name" value="YTH"/>
    <property type="match status" value="1"/>
</dbReference>
<dbReference type="PANTHER" id="PTHR12357:SF3">
    <property type="entry name" value="YTH DOMAIN-CONTAINING PROTEIN 1"/>
    <property type="match status" value="1"/>
</dbReference>
<proteinExistence type="predicted"/>